<dbReference type="RefSeq" id="WP_078765787.1">
    <property type="nucleotide sequence ID" value="NZ_FUXZ01000005.1"/>
</dbReference>
<keyword evidence="2" id="KW-1185">Reference proteome</keyword>
<dbReference type="SMART" id="SM00671">
    <property type="entry name" value="SEL1"/>
    <property type="match status" value="3"/>
</dbReference>
<dbReference type="Pfam" id="PF08238">
    <property type="entry name" value="Sel1"/>
    <property type="match status" value="3"/>
</dbReference>
<evidence type="ECO:0000313" key="1">
    <source>
        <dbReference type="EMBL" id="SKA64147.1"/>
    </source>
</evidence>
<dbReference type="EMBL" id="FUXZ01000005">
    <property type="protein sequence ID" value="SKA64147.1"/>
    <property type="molecule type" value="Genomic_DNA"/>
</dbReference>
<name>A0A1T4VGS6_9FIRM</name>
<reference evidence="1 2" key="1">
    <citation type="submission" date="2017-02" db="EMBL/GenBank/DDBJ databases">
        <authorList>
            <person name="Peterson S.W."/>
        </authorList>
    </citation>
    <scope>NUCLEOTIDE SEQUENCE [LARGE SCALE GENOMIC DNA]</scope>
    <source>
        <strain evidence="1 2">ATCC 35992</strain>
    </source>
</reference>
<protein>
    <submittedName>
        <fullName evidence="1">Sel1 repeat-containing protein</fullName>
    </submittedName>
</protein>
<gene>
    <name evidence="1" type="ORF">SAMN02745111_00908</name>
</gene>
<proteinExistence type="predicted"/>
<dbReference type="InterPro" id="IPR006597">
    <property type="entry name" value="Sel1-like"/>
</dbReference>
<dbReference type="SUPFAM" id="SSF81901">
    <property type="entry name" value="HCP-like"/>
    <property type="match status" value="1"/>
</dbReference>
<dbReference type="Gene3D" id="1.25.40.10">
    <property type="entry name" value="Tetratricopeptide repeat domain"/>
    <property type="match status" value="1"/>
</dbReference>
<organism evidence="1 2">
    <name type="scientific">Eubacterium uniforme</name>
    <dbReference type="NCBI Taxonomy" id="39495"/>
    <lineage>
        <taxon>Bacteria</taxon>
        <taxon>Bacillati</taxon>
        <taxon>Bacillota</taxon>
        <taxon>Clostridia</taxon>
        <taxon>Eubacteriales</taxon>
        <taxon>Eubacteriaceae</taxon>
        <taxon>Eubacterium</taxon>
    </lineage>
</organism>
<dbReference type="Proteomes" id="UP000190814">
    <property type="component" value="Unassembled WGS sequence"/>
</dbReference>
<evidence type="ECO:0000313" key="2">
    <source>
        <dbReference type="Proteomes" id="UP000190814"/>
    </source>
</evidence>
<accession>A0A1T4VGS6</accession>
<dbReference type="AlphaFoldDB" id="A0A1T4VGS6"/>
<dbReference type="STRING" id="39495.SAMN02745111_00908"/>
<sequence length="585" mass="68281">MQEFFKKFFRMEIDFETLKSEAELNLDGSDNYDEIKKKLNNEDDSITVYKPDVDDFIQACTNAQFADNPDEKLMMWFSKLYSVLFDFYGFDKLVEKYDDYIPNIPTEDDEATWHCFQLIKYKYFFNDDMDVNEIIATIIQAGETYKINKGRDESEYAYTDEQIRGAIQIFSAPGNAEEMDEEQKEKFKKMLEEGVERELVEAMATKGYALYGGNALYECDWEKSRDLFERLYEITGDAQFANTLGYIYYYGRCNGGVPEYDKAFKYFTCGHMGGYYESAYKLSDMFRLGKGVPVNKKVAIDLVARIYNENLERLEHNEFGCKYADVALRLGSFFENGDVVEKDLFTAYNYYLKAMYAIGKRVDFDYFGDKKVLSNIEKSIDRTRDAILKDDSIGLTFADEVDYAFLPCVNHLLDRNRVVRVTMKILNDEEVMITAEGITMSENGEEEVNNFLFSDPIIEEVQLSSKYTFFAEGRFSEIVKKLDNDITIEEGEFSVLVDEINPIFKTDDNNDFSDPITDRTVENIDNFARMRIDMKKEEPNNPVSYQFMYLNNMEFELDCVDYKLKKGKLVIDESIVDEKMENDEK</sequence>
<dbReference type="InterPro" id="IPR011990">
    <property type="entry name" value="TPR-like_helical_dom_sf"/>
</dbReference>
<dbReference type="OrthoDB" id="1835195at2"/>